<gene>
    <name evidence="1" type="ORF">S06H3_31807</name>
</gene>
<comment type="caution">
    <text evidence="1">The sequence shown here is derived from an EMBL/GenBank/DDBJ whole genome shotgun (WGS) entry which is preliminary data.</text>
</comment>
<sequence>MTDWVEFDGTEPIQMREVDIGSAPQPTPPLPGLEKRLAGIQASAYDHQRSVLSLLQGMWDEEITEYFSDCLEGILQSGRVKSEECES</sequence>
<proteinExistence type="predicted"/>
<dbReference type="AlphaFoldDB" id="X1N2K0"/>
<reference evidence="1" key="1">
    <citation type="journal article" date="2014" name="Front. Microbiol.">
        <title>High frequency of phylogenetically diverse reductive dehalogenase-homologous genes in deep subseafloor sedimentary metagenomes.</title>
        <authorList>
            <person name="Kawai M."/>
            <person name="Futagami T."/>
            <person name="Toyoda A."/>
            <person name="Takaki Y."/>
            <person name="Nishi S."/>
            <person name="Hori S."/>
            <person name="Arai W."/>
            <person name="Tsubouchi T."/>
            <person name="Morono Y."/>
            <person name="Uchiyama I."/>
            <person name="Ito T."/>
            <person name="Fujiyama A."/>
            <person name="Inagaki F."/>
            <person name="Takami H."/>
        </authorList>
    </citation>
    <scope>NUCLEOTIDE SEQUENCE</scope>
    <source>
        <strain evidence="1">Expedition CK06-06</strain>
    </source>
</reference>
<organism evidence="1">
    <name type="scientific">marine sediment metagenome</name>
    <dbReference type="NCBI Taxonomy" id="412755"/>
    <lineage>
        <taxon>unclassified sequences</taxon>
        <taxon>metagenomes</taxon>
        <taxon>ecological metagenomes</taxon>
    </lineage>
</organism>
<dbReference type="EMBL" id="BARV01018857">
    <property type="protein sequence ID" value="GAI24461.1"/>
    <property type="molecule type" value="Genomic_DNA"/>
</dbReference>
<name>X1N2K0_9ZZZZ</name>
<protein>
    <submittedName>
        <fullName evidence="1">Uncharacterized protein</fullName>
    </submittedName>
</protein>
<evidence type="ECO:0000313" key="1">
    <source>
        <dbReference type="EMBL" id="GAI24461.1"/>
    </source>
</evidence>
<accession>X1N2K0</accession>